<evidence type="ECO:0000313" key="1">
    <source>
        <dbReference type="EMBL" id="GJS59767.1"/>
    </source>
</evidence>
<protein>
    <recommendedName>
        <fullName evidence="3">ABC transmembrane type-1 domain-containing protein</fullName>
    </recommendedName>
</protein>
<proteinExistence type="predicted"/>
<keyword evidence="2" id="KW-1185">Reference proteome</keyword>
<comment type="caution">
    <text evidence="1">The sequence shown here is derived from an EMBL/GenBank/DDBJ whole genome shotgun (WGS) entry which is preliminary data.</text>
</comment>
<reference evidence="1" key="1">
    <citation type="journal article" date="2022" name="Int. J. Mol. Sci.">
        <title>Draft Genome of Tanacetum Coccineum: Genomic Comparison of Closely Related Tanacetum-Family Plants.</title>
        <authorList>
            <person name="Yamashiro T."/>
            <person name="Shiraishi A."/>
            <person name="Nakayama K."/>
            <person name="Satake H."/>
        </authorList>
    </citation>
    <scope>NUCLEOTIDE SEQUENCE</scope>
</reference>
<sequence length="77" mass="8697">MSTARGKKGSLQQFTSFIMVRVKYKKSLWPYAVALVSTGLAKLGYKYVNMMIVGLSILVIKRVTQESNERFHVLLTA</sequence>
<dbReference type="EMBL" id="BQNB010009172">
    <property type="protein sequence ID" value="GJS59767.1"/>
    <property type="molecule type" value="Genomic_DNA"/>
</dbReference>
<reference evidence="1" key="2">
    <citation type="submission" date="2022-01" db="EMBL/GenBank/DDBJ databases">
        <authorList>
            <person name="Yamashiro T."/>
            <person name="Shiraishi A."/>
            <person name="Satake H."/>
            <person name="Nakayama K."/>
        </authorList>
    </citation>
    <scope>NUCLEOTIDE SEQUENCE</scope>
</reference>
<organism evidence="1 2">
    <name type="scientific">Tanacetum coccineum</name>
    <dbReference type="NCBI Taxonomy" id="301880"/>
    <lineage>
        <taxon>Eukaryota</taxon>
        <taxon>Viridiplantae</taxon>
        <taxon>Streptophyta</taxon>
        <taxon>Embryophyta</taxon>
        <taxon>Tracheophyta</taxon>
        <taxon>Spermatophyta</taxon>
        <taxon>Magnoliopsida</taxon>
        <taxon>eudicotyledons</taxon>
        <taxon>Gunneridae</taxon>
        <taxon>Pentapetalae</taxon>
        <taxon>asterids</taxon>
        <taxon>campanulids</taxon>
        <taxon>Asterales</taxon>
        <taxon>Asteraceae</taxon>
        <taxon>Asteroideae</taxon>
        <taxon>Anthemideae</taxon>
        <taxon>Anthemidinae</taxon>
        <taxon>Tanacetum</taxon>
    </lineage>
</organism>
<evidence type="ECO:0000313" key="2">
    <source>
        <dbReference type="Proteomes" id="UP001151760"/>
    </source>
</evidence>
<evidence type="ECO:0008006" key="3">
    <source>
        <dbReference type="Google" id="ProtNLM"/>
    </source>
</evidence>
<name>A0ABQ4X3S6_9ASTR</name>
<accession>A0ABQ4X3S6</accession>
<gene>
    <name evidence="1" type="ORF">Tco_0654551</name>
</gene>
<dbReference type="Proteomes" id="UP001151760">
    <property type="component" value="Unassembled WGS sequence"/>
</dbReference>